<reference evidence="2 3" key="1">
    <citation type="submission" date="2019-09" db="EMBL/GenBank/DDBJ databases">
        <title>Sulfurimonas gotlandica sp. nov., a chemoautotrophic and psychrotolerant epsilonproteobacterium isolated from a pelagic redoxcline, and an emended description of the genus Sulfurimonas.</title>
        <authorList>
            <person name="Wang S."/>
            <person name="Jiang L."/>
            <person name="Shao S."/>
        </authorList>
    </citation>
    <scope>NUCLEOTIDE SEQUENCE [LARGE SCALE GENOMIC DNA]</scope>
    <source>
        <strain evidence="2 3">GYSZ_1</strain>
    </source>
</reference>
<gene>
    <name evidence="2" type="ORF">FJR48_11495</name>
</gene>
<dbReference type="AlphaFoldDB" id="A0A5P8P3P7"/>
<keyword evidence="2" id="KW-0378">Hydrolase</keyword>
<organism evidence="2 3">
    <name type="scientific">Sulfurimonas lithotrophica</name>
    <dbReference type="NCBI Taxonomy" id="2590022"/>
    <lineage>
        <taxon>Bacteria</taxon>
        <taxon>Pseudomonadati</taxon>
        <taxon>Campylobacterota</taxon>
        <taxon>Epsilonproteobacteria</taxon>
        <taxon>Campylobacterales</taxon>
        <taxon>Sulfurimonadaceae</taxon>
        <taxon>Sulfurimonas</taxon>
    </lineage>
</organism>
<keyword evidence="2" id="KW-0645">Protease</keyword>
<proteinExistence type="predicted"/>
<evidence type="ECO:0000313" key="2">
    <source>
        <dbReference type="EMBL" id="QFR50314.1"/>
    </source>
</evidence>
<dbReference type="Pfam" id="PF10263">
    <property type="entry name" value="SprT-like"/>
    <property type="match status" value="1"/>
</dbReference>
<keyword evidence="3" id="KW-1185">Reference proteome</keyword>
<dbReference type="OrthoDB" id="5344041at2"/>
<evidence type="ECO:0000313" key="3">
    <source>
        <dbReference type="Proteomes" id="UP000326944"/>
    </source>
</evidence>
<dbReference type="Proteomes" id="UP000326944">
    <property type="component" value="Chromosome"/>
</dbReference>
<dbReference type="GO" id="GO:0006508">
    <property type="term" value="P:proteolysis"/>
    <property type="evidence" value="ECO:0007669"/>
    <property type="project" value="UniProtKB-KW"/>
</dbReference>
<keyword evidence="2" id="KW-0482">Metalloprotease</keyword>
<sequence length="163" mass="19053">MFKKKLEYSFIILSILAVIYLAKNYYESYQFKHNDIPNEYKNRIIQKEKEVLNLMQKHYGYAYKVPLIITDKFKGRLYGLCVYKDGEVSIYLNKKVMQESIDYMVDSVIAHEYAHALMFKLGHISKNTDGHSAQWREACVKLGGINCGKYVSKEDVIMGKLPF</sequence>
<dbReference type="GO" id="GO:0006950">
    <property type="term" value="P:response to stress"/>
    <property type="evidence" value="ECO:0007669"/>
    <property type="project" value="UniProtKB-ARBA"/>
</dbReference>
<protein>
    <submittedName>
        <fullName evidence="2">SprT family zinc-dependent metalloprotease</fullName>
    </submittedName>
</protein>
<accession>A0A5P8P3P7</accession>
<dbReference type="GO" id="GO:0008237">
    <property type="term" value="F:metallopeptidase activity"/>
    <property type="evidence" value="ECO:0007669"/>
    <property type="project" value="UniProtKB-KW"/>
</dbReference>
<dbReference type="KEGG" id="sulg:FJR48_11495"/>
<name>A0A5P8P3P7_9BACT</name>
<evidence type="ECO:0000259" key="1">
    <source>
        <dbReference type="Pfam" id="PF10263"/>
    </source>
</evidence>
<dbReference type="InterPro" id="IPR006640">
    <property type="entry name" value="SprT-like_domain"/>
</dbReference>
<dbReference type="RefSeq" id="WP_152308262.1">
    <property type="nucleotide sequence ID" value="NZ_CP043617.1"/>
</dbReference>
<dbReference type="EMBL" id="CP043617">
    <property type="protein sequence ID" value="QFR50314.1"/>
    <property type="molecule type" value="Genomic_DNA"/>
</dbReference>
<feature type="domain" description="SprT-like" evidence="1">
    <location>
        <begin position="75"/>
        <end position="143"/>
    </location>
</feature>